<feature type="domain" description="HD" evidence="1">
    <location>
        <begin position="32"/>
        <end position="107"/>
    </location>
</feature>
<dbReference type="InterPro" id="IPR052567">
    <property type="entry name" value="OP_Dioxygenase"/>
</dbReference>
<organism evidence="2 3">
    <name type="scientific">Pseudoalteromonas xiamenensis</name>
    <dbReference type="NCBI Taxonomy" id="882626"/>
    <lineage>
        <taxon>Bacteria</taxon>
        <taxon>Pseudomonadati</taxon>
        <taxon>Pseudomonadota</taxon>
        <taxon>Gammaproteobacteria</taxon>
        <taxon>Alteromonadales</taxon>
        <taxon>Pseudoalteromonadaceae</taxon>
        <taxon>Pseudoalteromonas</taxon>
    </lineage>
</organism>
<dbReference type="EMBL" id="CP072133">
    <property type="protein sequence ID" value="QTH71277.1"/>
    <property type="molecule type" value="Genomic_DNA"/>
</dbReference>
<dbReference type="InterPro" id="IPR006674">
    <property type="entry name" value="HD_domain"/>
</dbReference>
<reference evidence="2" key="1">
    <citation type="submission" date="2021-03" db="EMBL/GenBank/DDBJ databases">
        <title>Complete Genome of Pseudoalteromonas xiamenensis STKMTI.2, a new potential marine bacterium producing anti-Vibrio compounds.</title>
        <authorList>
            <person name="Handayani D.P."/>
            <person name="Isnansetyo A."/>
            <person name="Istiqomah I."/>
            <person name="Jumina J."/>
        </authorList>
    </citation>
    <scope>NUCLEOTIDE SEQUENCE</scope>
    <source>
        <strain evidence="2">STKMTI.2</strain>
    </source>
</reference>
<protein>
    <submittedName>
        <fullName evidence="2">HD domain-containing protein</fullName>
    </submittedName>
</protein>
<name>A0A975HKU4_9GAMM</name>
<dbReference type="PANTHER" id="PTHR40202:SF1">
    <property type="entry name" value="HD DOMAIN-CONTAINING PROTEIN"/>
    <property type="match status" value="1"/>
</dbReference>
<dbReference type="NCBIfam" id="TIGR00277">
    <property type="entry name" value="HDIG"/>
    <property type="match status" value="1"/>
</dbReference>
<dbReference type="KEGG" id="pxi:J5O05_16035"/>
<dbReference type="InterPro" id="IPR006675">
    <property type="entry name" value="HDIG_dom"/>
</dbReference>
<dbReference type="PANTHER" id="PTHR40202">
    <property type="match status" value="1"/>
</dbReference>
<dbReference type="Proteomes" id="UP000664904">
    <property type="component" value="Chromosome"/>
</dbReference>
<gene>
    <name evidence="2" type="ORF">J5O05_16035</name>
</gene>
<accession>A0A975HKU4</accession>
<dbReference type="SUPFAM" id="SSF109604">
    <property type="entry name" value="HD-domain/PDEase-like"/>
    <property type="match status" value="1"/>
</dbReference>
<proteinExistence type="predicted"/>
<evidence type="ECO:0000313" key="3">
    <source>
        <dbReference type="Proteomes" id="UP000664904"/>
    </source>
</evidence>
<dbReference type="RefSeq" id="WP_208842918.1">
    <property type="nucleotide sequence ID" value="NZ_CP072133.1"/>
</dbReference>
<dbReference type="Gene3D" id="1.10.3210.10">
    <property type="entry name" value="Hypothetical protein af1432"/>
    <property type="match status" value="1"/>
</dbReference>
<dbReference type="AlphaFoldDB" id="A0A975HKU4"/>
<dbReference type="Pfam" id="PF01966">
    <property type="entry name" value="HD"/>
    <property type="match status" value="1"/>
</dbReference>
<sequence length="188" mass="21491">MSAVLEIVQELQDLFALYGQDHYEEACTQQSHAEQCATLAKQHGCDEETQIAAFLHDIGHFVAKYQHHPDFTAFGFAAHASLGACYLKELGFSCKVVALVEGHVLAKRYLLSVDKQYQHRLSKASWETALQQGGTLSETEIRQFESSQWCNELILLRRFDDHGKDPTLHTLKSEYWFSLIAEHLTHRR</sequence>
<evidence type="ECO:0000259" key="1">
    <source>
        <dbReference type="Pfam" id="PF01966"/>
    </source>
</evidence>
<keyword evidence="3" id="KW-1185">Reference proteome</keyword>
<evidence type="ECO:0000313" key="2">
    <source>
        <dbReference type="EMBL" id="QTH71277.1"/>
    </source>
</evidence>